<reference evidence="1" key="1">
    <citation type="submission" date="2021-04" db="EMBL/GenBank/DDBJ databases">
        <title>Genome based classification of Actinospica acidithermotolerans sp. nov., an actinobacterium isolated from an Indonesian hot spring.</title>
        <authorList>
            <person name="Kusuma A.B."/>
            <person name="Putra K.E."/>
            <person name="Nafisah S."/>
            <person name="Loh J."/>
            <person name="Nouioui I."/>
            <person name="Goodfellow M."/>
        </authorList>
    </citation>
    <scope>NUCLEOTIDE SEQUENCE</scope>
    <source>
        <strain evidence="1">CSCA 57</strain>
    </source>
</reference>
<proteinExistence type="predicted"/>
<protein>
    <submittedName>
        <fullName evidence="1">Uncharacterized protein</fullName>
    </submittedName>
</protein>
<evidence type="ECO:0000313" key="1">
    <source>
        <dbReference type="EMBL" id="MBR7837963.1"/>
    </source>
</evidence>
<evidence type="ECO:0000313" key="2">
    <source>
        <dbReference type="Proteomes" id="UP000675781"/>
    </source>
</evidence>
<comment type="caution">
    <text evidence="1">The sequence shown here is derived from an EMBL/GenBank/DDBJ whole genome shotgun (WGS) entry which is preliminary data.</text>
</comment>
<accession>A0A941EX08</accession>
<keyword evidence="2" id="KW-1185">Reference proteome</keyword>
<sequence length="60" mass="6574">MLEVVRYVNEAGQYPGNQEALKDDEPTRPPGWHLGRDVPGSLEATGAVIDIDIDEHEEGS</sequence>
<dbReference type="EMBL" id="JAGSOG010000245">
    <property type="protein sequence ID" value="MBR7837963.1"/>
    <property type="molecule type" value="Genomic_DNA"/>
</dbReference>
<dbReference type="AlphaFoldDB" id="A0A941EX08"/>
<gene>
    <name evidence="1" type="ORF">KDL01_32120</name>
</gene>
<name>A0A941EX08_9ACTN</name>
<dbReference type="Proteomes" id="UP000675781">
    <property type="component" value="Unassembled WGS sequence"/>
</dbReference>
<dbReference type="RefSeq" id="WP_212532425.1">
    <property type="nucleotide sequence ID" value="NZ_JAGSOG010000245.1"/>
</dbReference>
<organism evidence="1 2">
    <name type="scientific">Actinospica durhamensis</name>
    <dbReference type="NCBI Taxonomy" id="1508375"/>
    <lineage>
        <taxon>Bacteria</taxon>
        <taxon>Bacillati</taxon>
        <taxon>Actinomycetota</taxon>
        <taxon>Actinomycetes</taxon>
        <taxon>Catenulisporales</taxon>
        <taxon>Actinospicaceae</taxon>
        <taxon>Actinospica</taxon>
    </lineage>
</organism>